<dbReference type="Gene3D" id="1.25.10.10">
    <property type="entry name" value="Leucine-rich Repeat Variant"/>
    <property type="match status" value="1"/>
</dbReference>
<dbReference type="EMBL" id="FOGD01000001">
    <property type="protein sequence ID" value="SEQ26576.1"/>
    <property type="molecule type" value="Genomic_DNA"/>
</dbReference>
<protein>
    <submittedName>
        <fullName evidence="2">HEAT repeat-containing protein</fullName>
    </submittedName>
</protein>
<evidence type="ECO:0000313" key="3">
    <source>
        <dbReference type="Proteomes" id="UP000199766"/>
    </source>
</evidence>
<dbReference type="SUPFAM" id="SSF48371">
    <property type="entry name" value="ARM repeat"/>
    <property type="match status" value="1"/>
</dbReference>
<feature type="compositionally biased region" description="Basic and acidic residues" evidence="1">
    <location>
        <begin position="17"/>
        <end position="26"/>
    </location>
</feature>
<feature type="region of interest" description="Disordered" evidence="1">
    <location>
        <begin position="1"/>
        <end position="26"/>
    </location>
</feature>
<evidence type="ECO:0000313" key="2">
    <source>
        <dbReference type="EMBL" id="SEQ26576.1"/>
    </source>
</evidence>
<dbReference type="Proteomes" id="UP000199766">
    <property type="component" value="Unassembled WGS sequence"/>
</dbReference>
<dbReference type="InterPro" id="IPR016024">
    <property type="entry name" value="ARM-type_fold"/>
</dbReference>
<reference evidence="2 3" key="1">
    <citation type="submission" date="2016-10" db="EMBL/GenBank/DDBJ databases">
        <authorList>
            <person name="de Groot N.N."/>
        </authorList>
    </citation>
    <scope>NUCLEOTIDE SEQUENCE [LARGE SCALE GENOMIC DNA]</scope>
    <source>
        <strain evidence="2 3">ATCC 35958</strain>
    </source>
</reference>
<accession>A0A1H9ELE3</accession>
<dbReference type="STRING" id="180197.SAMN02982919_00330"/>
<gene>
    <name evidence="2" type="ORF">SAMN02982919_00330</name>
</gene>
<organism evidence="2 3">
    <name type="scientific">Giesbergeria anulus</name>
    <dbReference type="NCBI Taxonomy" id="180197"/>
    <lineage>
        <taxon>Bacteria</taxon>
        <taxon>Pseudomonadati</taxon>
        <taxon>Pseudomonadota</taxon>
        <taxon>Betaproteobacteria</taxon>
        <taxon>Burkholderiales</taxon>
        <taxon>Comamonadaceae</taxon>
        <taxon>Giesbergeria</taxon>
    </lineage>
</organism>
<dbReference type="AlphaFoldDB" id="A0A1H9ELE3"/>
<sequence length="210" mass="23330">MALIKPSGQEKTATAPPERRRATRDCPLLREQLQDPRAEVRRWAARDLVDCPDSSQAVVDRLMIETEQSVREIMLTTLVRIADAPALAGLVQCLRSEETALHSEAIEALQQLPEVVAPIMRQLLADDTSDVRIFAVNVLESLRHPEVETWLTEVIVSDPHVNVCATAVDLLGEVGSRAALGPLQQLKTRFPQEPYIQFAADLAIKRIQEA</sequence>
<dbReference type="InterPro" id="IPR011989">
    <property type="entry name" value="ARM-like"/>
</dbReference>
<evidence type="ECO:0000256" key="1">
    <source>
        <dbReference type="SAM" id="MobiDB-lite"/>
    </source>
</evidence>
<dbReference type="Pfam" id="PF13646">
    <property type="entry name" value="HEAT_2"/>
    <property type="match status" value="1"/>
</dbReference>
<name>A0A1H9ELE3_9BURK</name>
<keyword evidence="3" id="KW-1185">Reference proteome</keyword>
<proteinExistence type="predicted"/>
<dbReference type="RefSeq" id="WP_218144451.1">
    <property type="nucleotide sequence ID" value="NZ_FOGD01000001.1"/>
</dbReference>